<dbReference type="Proteomes" id="UP000887575">
    <property type="component" value="Unassembled WGS sequence"/>
</dbReference>
<dbReference type="PANTHER" id="PTHR19288:SF93">
    <property type="entry name" value="FI11325P-RELATED"/>
    <property type="match status" value="1"/>
</dbReference>
<evidence type="ECO:0000313" key="2">
    <source>
        <dbReference type="WBParaSite" id="MBELARI_LOCUS218"/>
    </source>
</evidence>
<dbReference type="WBParaSite" id="MBELARI_LOCUS218">
    <property type="protein sequence ID" value="MBELARI_LOCUS218"/>
    <property type="gene ID" value="MBELARI_LOCUS218"/>
</dbReference>
<reference evidence="2" key="1">
    <citation type="submission" date="2024-02" db="UniProtKB">
        <authorList>
            <consortium name="WormBaseParasite"/>
        </authorList>
    </citation>
    <scope>IDENTIFICATION</scope>
</reference>
<dbReference type="Pfam" id="PF13242">
    <property type="entry name" value="Hydrolase_like"/>
    <property type="match status" value="1"/>
</dbReference>
<dbReference type="AlphaFoldDB" id="A0AAF3F846"/>
<name>A0AAF3F846_9BILA</name>
<sequence length="141" mass="15870">MAMRTRRSDCNLVSMPIKDSLEKGAGVKCAWMGGPHRHRFHLPTSENDEEIAAVVVSFDGHISYPKIMQKAHPIGRRSRGHFVFGKPNTPIADFLKRHHHIDATKTIMFGDRLDTDIMFANGNGFTSCLMLIWDSFTGNSE</sequence>
<dbReference type="GO" id="GO:0005737">
    <property type="term" value="C:cytoplasm"/>
    <property type="evidence" value="ECO:0007669"/>
    <property type="project" value="TreeGrafter"/>
</dbReference>
<protein>
    <submittedName>
        <fullName evidence="2">Uncharacterized protein</fullName>
    </submittedName>
</protein>
<proteinExistence type="predicted"/>
<dbReference type="SUPFAM" id="SSF56784">
    <property type="entry name" value="HAD-like"/>
    <property type="match status" value="1"/>
</dbReference>
<accession>A0AAF3F846</accession>
<organism evidence="1 2">
    <name type="scientific">Mesorhabditis belari</name>
    <dbReference type="NCBI Taxonomy" id="2138241"/>
    <lineage>
        <taxon>Eukaryota</taxon>
        <taxon>Metazoa</taxon>
        <taxon>Ecdysozoa</taxon>
        <taxon>Nematoda</taxon>
        <taxon>Chromadorea</taxon>
        <taxon>Rhabditida</taxon>
        <taxon>Rhabditina</taxon>
        <taxon>Rhabditomorpha</taxon>
        <taxon>Rhabditoidea</taxon>
        <taxon>Rhabditidae</taxon>
        <taxon>Mesorhabditinae</taxon>
        <taxon>Mesorhabditis</taxon>
    </lineage>
</organism>
<dbReference type="PANTHER" id="PTHR19288">
    <property type="entry name" value="4-NITROPHENYLPHOSPHATASE-RELATED"/>
    <property type="match status" value="1"/>
</dbReference>
<evidence type="ECO:0000313" key="1">
    <source>
        <dbReference type="Proteomes" id="UP000887575"/>
    </source>
</evidence>
<dbReference type="Gene3D" id="3.40.50.1000">
    <property type="entry name" value="HAD superfamily/HAD-like"/>
    <property type="match status" value="1"/>
</dbReference>
<keyword evidence="1" id="KW-1185">Reference proteome</keyword>
<dbReference type="InterPro" id="IPR036412">
    <property type="entry name" value="HAD-like_sf"/>
</dbReference>
<dbReference type="GO" id="GO:0016791">
    <property type="term" value="F:phosphatase activity"/>
    <property type="evidence" value="ECO:0007669"/>
    <property type="project" value="TreeGrafter"/>
</dbReference>
<dbReference type="InterPro" id="IPR023214">
    <property type="entry name" value="HAD_sf"/>
</dbReference>